<feature type="domain" description="Pseudouridine synthase RsuA/RluA-like" evidence="5">
    <location>
        <begin position="85"/>
        <end position="238"/>
    </location>
</feature>
<evidence type="ECO:0000256" key="2">
    <source>
        <dbReference type="ARBA" id="ARBA00010876"/>
    </source>
</evidence>
<dbReference type="NCBIfam" id="TIGR00005">
    <property type="entry name" value="rluA_subfam"/>
    <property type="match status" value="1"/>
</dbReference>
<evidence type="ECO:0000313" key="7">
    <source>
        <dbReference type="Proteomes" id="UP000262195"/>
    </source>
</evidence>
<evidence type="ECO:0000256" key="1">
    <source>
        <dbReference type="ARBA" id="ARBA00000073"/>
    </source>
</evidence>
<dbReference type="InterPro" id="IPR006224">
    <property type="entry name" value="PsdUridine_synth_RluA-like_CS"/>
</dbReference>
<dbReference type="Pfam" id="PF00849">
    <property type="entry name" value="PseudoU_synth_2"/>
    <property type="match status" value="1"/>
</dbReference>
<dbReference type="PANTHER" id="PTHR21600">
    <property type="entry name" value="MITOCHONDRIAL RNA PSEUDOURIDINE SYNTHASE"/>
    <property type="match status" value="1"/>
</dbReference>
<dbReference type="EMBL" id="DQHO01000016">
    <property type="protein sequence ID" value="HCS93519.1"/>
    <property type="molecule type" value="Genomic_DNA"/>
</dbReference>
<feature type="active site" evidence="3">
    <location>
        <position position="133"/>
    </location>
</feature>
<dbReference type="InterPro" id="IPR006225">
    <property type="entry name" value="PsdUridine_synth_RluC/D"/>
</dbReference>
<organism evidence="6 7">
    <name type="scientific">Bavariicoccus seileri</name>
    <dbReference type="NCBI Taxonomy" id="549685"/>
    <lineage>
        <taxon>Bacteria</taxon>
        <taxon>Bacillati</taxon>
        <taxon>Bacillota</taxon>
        <taxon>Bacilli</taxon>
        <taxon>Lactobacillales</taxon>
        <taxon>Enterococcaceae</taxon>
        <taxon>Bavariicoccus</taxon>
    </lineage>
</organism>
<dbReference type="GO" id="GO:0003723">
    <property type="term" value="F:RNA binding"/>
    <property type="evidence" value="ECO:0007669"/>
    <property type="project" value="InterPro"/>
</dbReference>
<dbReference type="GO" id="GO:0009982">
    <property type="term" value="F:pseudouridine synthase activity"/>
    <property type="evidence" value="ECO:0007669"/>
    <property type="project" value="InterPro"/>
</dbReference>
<dbReference type="InterPro" id="IPR006145">
    <property type="entry name" value="PsdUridine_synth_RsuA/RluA"/>
</dbReference>
<evidence type="ECO:0000256" key="4">
    <source>
        <dbReference type="RuleBase" id="RU362028"/>
    </source>
</evidence>
<dbReference type="SUPFAM" id="SSF55120">
    <property type="entry name" value="Pseudouridine synthase"/>
    <property type="match status" value="1"/>
</dbReference>
<dbReference type="Gene3D" id="3.30.2350.10">
    <property type="entry name" value="Pseudouridine synthase"/>
    <property type="match status" value="1"/>
</dbReference>
<dbReference type="GO" id="GO:0000455">
    <property type="term" value="P:enzyme-directed rRNA pseudouridine synthesis"/>
    <property type="evidence" value="ECO:0007669"/>
    <property type="project" value="TreeGrafter"/>
</dbReference>
<accession>A0A3D4S3X9</accession>
<dbReference type="PROSITE" id="PS01129">
    <property type="entry name" value="PSI_RLU"/>
    <property type="match status" value="1"/>
</dbReference>
<dbReference type="AlphaFoldDB" id="A0A3D4S3X9"/>
<proteinExistence type="inferred from homology"/>
<evidence type="ECO:0000259" key="5">
    <source>
        <dbReference type="Pfam" id="PF00849"/>
    </source>
</evidence>
<comment type="similarity">
    <text evidence="2 4">Belongs to the pseudouridine synthase RluA family.</text>
</comment>
<comment type="function">
    <text evidence="4">Responsible for synthesis of pseudouridine from uracil.</text>
</comment>
<protein>
    <recommendedName>
        <fullName evidence="4">Pseudouridine synthase</fullName>
        <ecNumber evidence="4">5.4.99.-</ecNumber>
    </recommendedName>
</protein>
<comment type="caution">
    <text evidence="6">The sequence shown here is derived from an EMBL/GenBank/DDBJ whole genome shotgun (WGS) entry which is preliminary data.</text>
</comment>
<keyword evidence="4" id="KW-0413">Isomerase</keyword>
<evidence type="ECO:0000313" key="6">
    <source>
        <dbReference type="EMBL" id="HCS93519.1"/>
    </source>
</evidence>
<dbReference type="CDD" id="cd02869">
    <property type="entry name" value="PseudoU_synth_RluA_like"/>
    <property type="match status" value="1"/>
</dbReference>
<dbReference type="PANTHER" id="PTHR21600:SF35">
    <property type="entry name" value="PSEUDOURIDINE SYNTHASE"/>
    <property type="match status" value="1"/>
</dbReference>
<dbReference type="Proteomes" id="UP000262195">
    <property type="component" value="Unassembled WGS sequence"/>
</dbReference>
<dbReference type="STRING" id="1121105.GCA_000421665_01080"/>
<comment type="catalytic activity">
    <reaction evidence="1 4">
        <text>a uridine in RNA = a pseudouridine in RNA</text>
        <dbReference type="Rhea" id="RHEA:48348"/>
        <dbReference type="Rhea" id="RHEA-COMP:12068"/>
        <dbReference type="Rhea" id="RHEA-COMP:12069"/>
        <dbReference type="ChEBI" id="CHEBI:65314"/>
        <dbReference type="ChEBI" id="CHEBI:65315"/>
    </reaction>
</comment>
<sequence length="305" mass="35008">MRFEWVVTEKETKLLKFFLRDQGVSRKLLSAIKTHNGFSVNDLPCFANQAVVSGDRVAIVIPDEESHETVVPVKRPLEILYEDRDLLVVNKPRALATIPSRQNPESSLANWIKGYYVSNGYKDQVIHIVTRLDRDTSGIVLIAKHRFSHHSCDRLLRESLITKEYRALVWDRDNRLRDHELIDLPIARDKDSIITRCVAEDGKKALTEYWVMKSFGPIKLVKIHLHTGRTHQIRVHFKALGCPLVGDSLYGGAKNDGIDKQALHCRKISLIQPFNQQPLTIKAPYPRDMSDWLMTKGYDCSKDED</sequence>
<dbReference type="GO" id="GO:0140098">
    <property type="term" value="F:catalytic activity, acting on RNA"/>
    <property type="evidence" value="ECO:0007669"/>
    <property type="project" value="UniProtKB-ARBA"/>
</dbReference>
<dbReference type="EC" id="5.4.99.-" evidence="4"/>
<evidence type="ECO:0000256" key="3">
    <source>
        <dbReference type="PIRSR" id="PIRSR606225-1"/>
    </source>
</evidence>
<dbReference type="InterPro" id="IPR050188">
    <property type="entry name" value="RluA_PseudoU_synthase"/>
</dbReference>
<reference evidence="6 7" key="1">
    <citation type="journal article" date="2018" name="Nat. Biotechnol.">
        <title>A standardized bacterial taxonomy based on genome phylogeny substantially revises the tree of life.</title>
        <authorList>
            <person name="Parks D.H."/>
            <person name="Chuvochina M."/>
            <person name="Waite D.W."/>
            <person name="Rinke C."/>
            <person name="Skarshewski A."/>
            <person name="Chaumeil P.A."/>
            <person name="Hugenholtz P."/>
        </authorList>
    </citation>
    <scope>NUCLEOTIDE SEQUENCE [LARGE SCALE GENOMIC DNA]</scope>
    <source>
        <strain evidence="6">UBA11306</strain>
    </source>
</reference>
<gene>
    <name evidence="6" type="ORF">DIW15_02275</name>
</gene>
<name>A0A3D4S3X9_9ENTE</name>
<dbReference type="InterPro" id="IPR020103">
    <property type="entry name" value="PsdUridine_synth_cat_dom_sf"/>
</dbReference>
<dbReference type="RefSeq" id="WP_022796348.1">
    <property type="nucleotide sequence ID" value="NZ_JBQEAI010000051.1"/>
</dbReference>